<gene>
    <name evidence="2" type="ORF">KQI75_04095</name>
</gene>
<evidence type="ECO:0000256" key="1">
    <source>
        <dbReference type="SAM" id="Phobius"/>
    </source>
</evidence>
<feature type="transmembrane region" description="Helical" evidence="1">
    <location>
        <begin position="88"/>
        <end position="108"/>
    </location>
</feature>
<reference evidence="2 3" key="1">
    <citation type="submission" date="2021-06" db="EMBL/GenBank/DDBJ databases">
        <authorList>
            <person name="Sun Q."/>
            <person name="Li D."/>
        </authorList>
    </citation>
    <scope>NUCLEOTIDE SEQUENCE [LARGE SCALE GENOMIC DNA]</scope>
    <source>
        <strain evidence="2 3">MSJd-7</strain>
    </source>
</reference>
<dbReference type="RefSeq" id="WP_216469465.1">
    <property type="nucleotide sequence ID" value="NZ_JAHLQI010000002.1"/>
</dbReference>
<evidence type="ECO:0000313" key="2">
    <source>
        <dbReference type="EMBL" id="MBU5489812.1"/>
    </source>
</evidence>
<feature type="transmembrane region" description="Helical" evidence="1">
    <location>
        <begin position="35"/>
        <end position="52"/>
    </location>
</feature>
<keyword evidence="1" id="KW-0472">Membrane</keyword>
<dbReference type="EMBL" id="JAHLQI010000002">
    <property type="protein sequence ID" value="MBU5489812.1"/>
    <property type="molecule type" value="Genomic_DNA"/>
</dbReference>
<protein>
    <submittedName>
        <fullName evidence="2">Uncharacterized protein</fullName>
    </submittedName>
</protein>
<accession>A0ABS6EQ40</accession>
<dbReference type="Proteomes" id="UP000783588">
    <property type="component" value="Unassembled WGS sequence"/>
</dbReference>
<organism evidence="2 3">
    <name type="scientific">Butyricicoccus intestinisimiae</name>
    <dbReference type="NCBI Taxonomy" id="2841509"/>
    <lineage>
        <taxon>Bacteria</taxon>
        <taxon>Bacillati</taxon>
        <taxon>Bacillota</taxon>
        <taxon>Clostridia</taxon>
        <taxon>Eubacteriales</taxon>
        <taxon>Butyricicoccaceae</taxon>
        <taxon>Butyricicoccus</taxon>
    </lineage>
</organism>
<sequence>MKKISTRNAILAGIFGWVSFLLADSICFTLLIMKVSWQPAAVVSAVIGAMAARWISYSFARSKAVGFCIAFVALTAAVQYFMGYSGMTLSALIAAVFLTVFWLVGLTARQPEA</sequence>
<proteinExistence type="predicted"/>
<keyword evidence="1" id="KW-1133">Transmembrane helix</keyword>
<evidence type="ECO:0000313" key="3">
    <source>
        <dbReference type="Proteomes" id="UP000783588"/>
    </source>
</evidence>
<keyword evidence="3" id="KW-1185">Reference proteome</keyword>
<name>A0ABS6EQ40_9FIRM</name>
<keyword evidence="1" id="KW-0812">Transmembrane</keyword>
<feature type="transmembrane region" description="Helical" evidence="1">
    <location>
        <begin position="64"/>
        <end position="82"/>
    </location>
</feature>
<comment type="caution">
    <text evidence="2">The sequence shown here is derived from an EMBL/GenBank/DDBJ whole genome shotgun (WGS) entry which is preliminary data.</text>
</comment>